<keyword evidence="3" id="KW-1185">Reference proteome</keyword>
<evidence type="ECO:0000313" key="2">
    <source>
        <dbReference type="EMBL" id="GBM90314.1"/>
    </source>
</evidence>
<dbReference type="EMBL" id="BGPR01003609">
    <property type="protein sequence ID" value="GBM90314.1"/>
    <property type="molecule type" value="Genomic_DNA"/>
</dbReference>
<sequence length="196" mass="22122">MMDIDALNEAMTSVDRIIASIGECPVLNCTKHPAARNADSRSEGEASICTDMDTSYTTEKQSITPPGEGNDDDEDFQMVSPRKEARETQQLESTEIETANMFTPIAEENRQEEVQKCIPEINLKIIANCNLILKEISQQFPKTENRIRRDFIGIKADTEENTEKIINFLKHNTTAYPRTRSQDGSLSVGWVCVKLY</sequence>
<gene>
    <name evidence="2" type="ORF">AVEN_116305_1</name>
</gene>
<evidence type="ECO:0000256" key="1">
    <source>
        <dbReference type="SAM" id="MobiDB-lite"/>
    </source>
</evidence>
<proteinExistence type="predicted"/>
<reference evidence="2 3" key="1">
    <citation type="journal article" date="2019" name="Sci. Rep.">
        <title>Orb-weaving spider Araneus ventricosus genome elucidates the spidroin gene catalogue.</title>
        <authorList>
            <person name="Kono N."/>
            <person name="Nakamura H."/>
            <person name="Ohtoshi R."/>
            <person name="Moran D.A.P."/>
            <person name="Shinohara A."/>
            <person name="Yoshida Y."/>
            <person name="Fujiwara M."/>
            <person name="Mori M."/>
            <person name="Tomita M."/>
            <person name="Arakawa K."/>
        </authorList>
    </citation>
    <scope>NUCLEOTIDE SEQUENCE [LARGE SCALE GENOMIC DNA]</scope>
</reference>
<dbReference type="Proteomes" id="UP000499080">
    <property type="component" value="Unassembled WGS sequence"/>
</dbReference>
<organism evidence="2 3">
    <name type="scientific">Araneus ventricosus</name>
    <name type="common">Orbweaver spider</name>
    <name type="synonym">Epeira ventricosa</name>
    <dbReference type="NCBI Taxonomy" id="182803"/>
    <lineage>
        <taxon>Eukaryota</taxon>
        <taxon>Metazoa</taxon>
        <taxon>Ecdysozoa</taxon>
        <taxon>Arthropoda</taxon>
        <taxon>Chelicerata</taxon>
        <taxon>Arachnida</taxon>
        <taxon>Araneae</taxon>
        <taxon>Araneomorphae</taxon>
        <taxon>Entelegynae</taxon>
        <taxon>Araneoidea</taxon>
        <taxon>Araneidae</taxon>
        <taxon>Araneus</taxon>
    </lineage>
</organism>
<dbReference type="AlphaFoldDB" id="A0A4Y2JK42"/>
<feature type="region of interest" description="Disordered" evidence="1">
    <location>
        <begin position="34"/>
        <end position="76"/>
    </location>
</feature>
<evidence type="ECO:0000313" key="3">
    <source>
        <dbReference type="Proteomes" id="UP000499080"/>
    </source>
</evidence>
<name>A0A4Y2JK42_ARAVE</name>
<feature type="compositionally biased region" description="Polar residues" evidence="1">
    <location>
        <begin position="52"/>
        <end position="64"/>
    </location>
</feature>
<accession>A0A4Y2JK42</accession>
<protein>
    <submittedName>
        <fullName evidence="2">Uncharacterized protein</fullName>
    </submittedName>
</protein>
<comment type="caution">
    <text evidence="2">The sequence shown here is derived from an EMBL/GenBank/DDBJ whole genome shotgun (WGS) entry which is preliminary data.</text>
</comment>